<organism evidence="3 4">
    <name type="scientific">Kockovaella imperatae</name>
    <dbReference type="NCBI Taxonomy" id="4999"/>
    <lineage>
        <taxon>Eukaryota</taxon>
        <taxon>Fungi</taxon>
        <taxon>Dikarya</taxon>
        <taxon>Basidiomycota</taxon>
        <taxon>Agaricomycotina</taxon>
        <taxon>Tremellomycetes</taxon>
        <taxon>Tremellales</taxon>
        <taxon>Cuniculitremaceae</taxon>
        <taxon>Kockovaella</taxon>
    </lineage>
</organism>
<dbReference type="GeneID" id="33556939"/>
<sequence>MSSYDGQTKASDLVRELAPHIHGKTILITGASSGLGATYVETVIKSPRPPARIILTVRDQSKGQAQVKKWSYINSDVNLQVISLDLARFKSVREAAKRVNELEFAIDVLVNNAGVMAIPYEKTEDGNEMQFQANHLGHFLFTNLILNKVLESKSGGRIINVSSDGYRLGHVRYSDHDFHNGKSYDKWMAYGQSKTAQLLFSEELARRYGSKGLQAFAVHPGVNMGTSLSRHVNEKEAETFFGSLTAIDQLQGHPQAWAGLKPVSPDQGVATQVLLSFSQDFKDYNGDYFEGCQPLPKDEVYPWALGERESRKCWALSEKLVGERF</sequence>
<dbReference type="SUPFAM" id="SSF51735">
    <property type="entry name" value="NAD(P)-binding Rossmann-fold domains"/>
    <property type="match status" value="1"/>
</dbReference>
<dbReference type="InterPro" id="IPR036291">
    <property type="entry name" value="NAD(P)-bd_dom_sf"/>
</dbReference>
<dbReference type="EMBL" id="NBSH01000003">
    <property type="protein sequence ID" value="ORX39292.1"/>
    <property type="molecule type" value="Genomic_DNA"/>
</dbReference>
<comment type="caution">
    <text evidence="3">The sequence shown here is derived from an EMBL/GenBank/DDBJ whole genome shotgun (WGS) entry which is preliminary data.</text>
</comment>
<dbReference type="PANTHER" id="PTHR43157:SF64">
    <property type="entry name" value="RETINOL DEHYDROGENASE 14"/>
    <property type="match status" value="1"/>
</dbReference>
<dbReference type="Gene3D" id="3.40.50.720">
    <property type="entry name" value="NAD(P)-binding Rossmann-like Domain"/>
    <property type="match status" value="1"/>
</dbReference>
<dbReference type="PRINTS" id="PR00080">
    <property type="entry name" value="SDRFAMILY"/>
</dbReference>
<dbReference type="PANTHER" id="PTHR43157">
    <property type="entry name" value="PHOSPHATIDYLINOSITOL-GLYCAN BIOSYNTHESIS CLASS F PROTEIN-RELATED"/>
    <property type="match status" value="1"/>
</dbReference>
<dbReference type="RefSeq" id="XP_021873155.1">
    <property type="nucleotide sequence ID" value="XM_022015131.1"/>
</dbReference>
<dbReference type="Proteomes" id="UP000193218">
    <property type="component" value="Unassembled WGS sequence"/>
</dbReference>
<keyword evidence="4" id="KW-1185">Reference proteome</keyword>
<accession>A0A1Y1UMS4</accession>
<dbReference type="InterPro" id="IPR002347">
    <property type="entry name" value="SDR_fam"/>
</dbReference>
<comment type="similarity">
    <text evidence="2">Belongs to the short-chain dehydrogenases/reductases (SDR) family.</text>
</comment>
<protein>
    <submittedName>
        <fullName evidence="3">WW domain-containing oxidoreductase</fullName>
    </submittedName>
</protein>
<dbReference type="Pfam" id="PF00106">
    <property type="entry name" value="adh_short"/>
    <property type="match status" value="1"/>
</dbReference>
<dbReference type="STRING" id="4999.A0A1Y1UMS4"/>
<evidence type="ECO:0000313" key="4">
    <source>
        <dbReference type="Proteomes" id="UP000193218"/>
    </source>
</evidence>
<evidence type="ECO:0000313" key="3">
    <source>
        <dbReference type="EMBL" id="ORX39292.1"/>
    </source>
</evidence>
<keyword evidence="1" id="KW-0560">Oxidoreductase</keyword>
<dbReference type="PRINTS" id="PR00081">
    <property type="entry name" value="GDHRDH"/>
</dbReference>
<proteinExistence type="inferred from homology"/>
<evidence type="ECO:0000256" key="1">
    <source>
        <dbReference type="ARBA" id="ARBA00023002"/>
    </source>
</evidence>
<dbReference type="OrthoDB" id="191139at2759"/>
<evidence type="ECO:0000256" key="2">
    <source>
        <dbReference type="RuleBase" id="RU000363"/>
    </source>
</evidence>
<dbReference type="InParanoid" id="A0A1Y1UMS4"/>
<dbReference type="GO" id="GO:0016491">
    <property type="term" value="F:oxidoreductase activity"/>
    <property type="evidence" value="ECO:0007669"/>
    <property type="project" value="UniProtKB-KW"/>
</dbReference>
<gene>
    <name evidence="3" type="ORF">BD324DRAFT_619156</name>
</gene>
<dbReference type="AlphaFoldDB" id="A0A1Y1UMS4"/>
<name>A0A1Y1UMS4_9TREE</name>
<reference evidence="3 4" key="1">
    <citation type="submission" date="2017-03" db="EMBL/GenBank/DDBJ databases">
        <title>Widespread Adenine N6-methylation of Active Genes in Fungi.</title>
        <authorList>
            <consortium name="DOE Joint Genome Institute"/>
            <person name="Mondo S.J."/>
            <person name="Dannebaum R.O."/>
            <person name="Kuo R.C."/>
            <person name="Louie K.B."/>
            <person name="Bewick A.J."/>
            <person name="Labutti K."/>
            <person name="Haridas S."/>
            <person name="Kuo A."/>
            <person name="Salamov A."/>
            <person name="Ahrendt S.R."/>
            <person name="Lau R."/>
            <person name="Bowen B.P."/>
            <person name="Lipzen A."/>
            <person name="Sullivan W."/>
            <person name="Andreopoulos W.B."/>
            <person name="Clum A."/>
            <person name="Lindquist E."/>
            <person name="Daum C."/>
            <person name="Northen T.R."/>
            <person name="Ramamoorthy G."/>
            <person name="Schmitz R.J."/>
            <person name="Gryganskyi A."/>
            <person name="Culley D."/>
            <person name="Magnuson J."/>
            <person name="James T.Y."/>
            <person name="O'Malley M.A."/>
            <person name="Stajich J.E."/>
            <person name="Spatafora J.W."/>
            <person name="Visel A."/>
            <person name="Grigoriev I.V."/>
        </authorList>
    </citation>
    <scope>NUCLEOTIDE SEQUENCE [LARGE SCALE GENOMIC DNA]</scope>
    <source>
        <strain evidence="3 4">NRRL Y-17943</strain>
    </source>
</reference>